<keyword evidence="2" id="KW-0560">Oxidoreductase</keyword>
<keyword evidence="4" id="KW-1185">Reference proteome</keyword>
<dbReference type="GO" id="GO:0016491">
    <property type="term" value="F:oxidoreductase activity"/>
    <property type="evidence" value="ECO:0007669"/>
    <property type="project" value="UniProtKB-KW"/>
</dbReference>
<comment type="similarity">
    <text evidence="1">Belongs to the short-chain dehydrogenases/reductases (SDR) family.</text>
</comment>
<dbReference type="InterPro" id="IPR036291">
    <property type="entry name" value="NAD(P)-bd_dom_sf"/>
</dbReference>
<dbReference type="AlphaFoldDB" id="A0A521FJS9"/>
<organism evidence="3 4">
    <name type="scientific">Pedobacter westerhofensis</name>
    <dbReference type="NCBI Taxonomy" id="425512"/>
    <lineage>
        <taxon>Bacteria</taxon>
        <taxon>Pseudomonadati</taxon>
        <taxon>Bacteroidota</taxon>
        <taxon>Sphingobacteriia</taxon>
        <taxon>Sphingobacteriales</taxon>
        <taxon>Sphingobacteriaceae</taxon>
        <taxon>Pedobacter</taxon>
    </lineage>
</organism>
<dbReference type="Gene3D" id="3.40.50.720">
    <property type="entry name" value="NAD(P)-binding Rossmann-like Domain"/>
    <property type="match status" value="1"/>
</dbReference>
<dbReference type="EMBL" id="FXTN01000013">
    <property type="protein sequence ID" value="SMO96438.1"/>
    <property type="molecule type" value="Genomic_DNA"/>
</dbReference>
<accession>A0A521FJS9</accession>
<proteinExistence type="inferred from homology"/>
<gene>
    <name evidence="3" type="ORF">SAMN06265348_11375</name>
</gene>
<dbReference type="Proteomes" id="UP000320300">
    <property type="component" value="Unassembled WGS sequence"/>
</dbReference>
<evidence type="ECO:0000256" key="2">
    <source>
        <dbReference type="ARBA" id="ARBA00023002"/>
    </source>
</evidence>
<dbReference type="OrthoDB" id="9787486at2"/>
<dbReference type="PRINTS" id="PR00081">
    <property type="entry name" value="GDHRDH"/>
</dbReference>
<name>A0A521FJS9_9SPHI</name>
<dbReference type="SUPFAM" id="SSF51735">
    <property type="entry name" value="NAD(P)-binding Rossmann-fold domains"/>
    <property type="match status" value="1"/>
</dbReference>
<dbReference type="RefSeq" id="WP_142530506.1">
    <property type="nucleotide sequence ID" value="NZ_CBCSJO010000012.1"/>
</dbReference>
<dbReference type="NCBIfam" id="NF005754">
    <property type="entry name" value="PRK07578.1"/>
    <property type="match status" value="1"/>
</dbReference>
<sequence length="187" mass="20124">MKVLIIGAAGNIGRIISRELGKKYEIITAGRNSGEIRADLSSPASITEMFSKLQNIDACICVAGQSYLGDFPSMTQEDMQLSIQDKLIGQINLVSIGMDYLNDNGSFTLISGKMGDQPSKFSVGKAISNGGINSFTRAAAMEMPRGIRLNTVSPGKISDITIEDLTHAYLQSIEGQINGEIIKVNYN</sequence>
<dbReference type="PANTHER" id="PTHR43477:SF1">
    <property type="entry name" value="DIHYDROANTICAPSIN 7-DEHYDROGENASE"/>
    <property type="match status" value="1"/>
</dbReference>
<evidence type="ECO:0000313" key="4">
    <source>
        <dbReference type="Proteomes" id="UP000320300"/>
    </source>
</evidence>
<dbReference type="InterPro" id="IPR002347">
    <property type="entry name" value="SDR_fam"/>
</dbReference>
<evidence type="ECO:0000256" key="1">
    <source>
        <dbReference type="ARBA" id="ARBA00006484"/>
    </source>
</evidence>
<dbReference type="CDD" id="cd11731">
    <property type="entry name" value="Lin1944_like_SDR_c"/>
    <property type="match status" value="1"/>
</dbReference>
<dbReference type="PANTHER" id="PTHR43477">
    <property type="entry name" value="DIHYDROANTICAPSIN 7-DEHYDROGENASE"/>
    <property type="match status" value="1"/>
</dbReference>
<protein>
    <submittedName>
        <fullName evidence="3">NAD(P)-dependent dehydrogenase, short-chain alcohol dehydrogenase family</fullName>
    </submittedName>
</protein>
<dbReference type="Pfam" id="PF13561">
    <property type="entry name" value="adh_short_C2"/>
    <property type="match status" value="1"/>
</dbReference>
<dbReference type="InterPro" id="IPR051122">
    <property type="entry name" value="SDR_DHRS6-like"/>
</dbReference>
<evidence type="ECO:0000313" key="3">
    <source>
        <dbReference type="EMBL" id="SMO96438.1"/>
    </source>
</evidence>
<reference evidence="3 4" key="1">
    <citation type="submission" date="2017-05" db="EMBL/GenBank/DDBJ databases">
        <authorList>
            <person name="Varghese N."/>
            <person name="Submissions S."/>
        </authorList>
    </citation>
    <scope>NUCLEOTIDE SEQUENCE [LARGE SCALE GENOMIC DNA]</scope>
    <source>
        <strain evidence="3 4">DSM 19036</strain>
    </source>
</reference>